<feature type="compositionally biased region" description="Basic and acidic residues" evidence="2">
    <location>
        <begin position="325"/>
        <end position="343"/>
    </location>
</feature>
<feature type="domain" description="OmpA-like" evidence="4">
    <location>
        <begin position="547"/>
        <end position="672"/>
    </location>
</feature>
<sequence>MRSHKAGWLAGAVIPALVLTTPGAMPARAAEPAAIVVAQADGPTPEELLLQRKKREQQGDGAGQGRNDGGERPAGKPRKNDDAGPAEQQRPRKNQGGEGQAEPQRPRKPAADQGAEQPRPPKGQRNDGNGGAEQQRPRKNQGDQPGADQRRPRKPAANEDAAPRPPKGQRNDGNGDTGAEQQRPRKKQGAEPGADRTDVPGRVDGNGPRATGDDGAAPQRPRKNQGAEPGADRSDVPGRIDGNGPRPVGDQNDGQGGGEQRPKDRPGAGDQGAAPGGGRNDGPAPRPGDDRPAPRPGGKPAIERPADDGSVPGGAPDGSALDGGPNRDRLRDELRGGNDRRPNVDPGPGDARPGPDRRPGEDVGPGRDGRWSGEDLRNEDIGRIREERRTRRVDGLDVITEPGGRTILRDDRRVIIRNDELDRLEDFGQVRRERRGDDYVTIVERPGGVRIVTITDIDGHVIRRVRRMPDGREYVLFVNRPDLRDRYDVDVIVNLPPPPIDIPRDEYVVEADRVPPQVIYDTFAAPPVVQVDRRYSLEQVVNSPSVLERVRRVDLDTITFDTGSWKVAESEIGALDAVAKAINDLLAKNPNEVFLIEGHTDAVGSDIDNLSLSDRRAEEVAYLLTEYYKVPPENLTTKGYGESQLKVATDGPARENRRVTMRRITPLLETSEAN</sequence>
<dbReference type="PROSITE" id="PS51123">
    <property type="entry name" value="OMPA_2"/>
    <property type="match status" value="1"/>
</dbReference>
<evidence type="ECO:0000313" key="6">
    <source>
        <dbReference type="Proteomes" id="UP000294547"/>
    </source>
</evidence>
<proteinExistence type="predicted"/>
<name>A0A4V3CVG3_9HYPH</name>
<keyword evidence="6" id="KW-1185">Reference proteome</keyword>
<dbReference type="RefSeq" id="WP_126539470.1">
    <property type="nucleotide sequence ID" value="NZ_BSPM01000007.1"/>
</dbReference>
<gene>
    <name evidence="5" type="ORF">EDD54_3635</name>
</gene>
<dbReference type="AlphaFoldDB" id="A0A4V3CVG3"/>
<evidence type="ECO:0000256" key="1">
    <source>
        <dbReference type="PROSITE-ProRule" id="PRU00473"/>
    </source>
</evidence>
<protein>
    <submittedName>
        <fullName evidence="5">Outer membrane protein OmpA-like peptidoglycan-associated protein</fullName>
    </submittedName>
</protein>
<dbReference type="SUPFAM" id="SSF103088">
    <property type="entry name" value="OmpA-like"/>
    <property type="match status" value="1"/>
</dbReference>
<reference evidence="5 6" key="1">
    <citation type="submission" date="2019-03" db="EMBL/GenBank/DDBJ databases">
        <title>Genomic Encyclopedia of Type Strains, Phase IV (KMG-IV): sequencing the most valuable type-strain genomes for metagenomic binning, comparative biology and taxonomic classification.</title>
        <authorList>
            <person name="Goeker M."/>
        </authorList>
    </citation>
    <scope>NUCLEOTIDE SEQUENCE [LARGE SCALE GENOMIC DNA]</scope>
    <source>
        <strain evidence="5 6">DSM 102969</strain>
    </source>
</reference>
<accession>A0A4V3CVG3</accession>
<evidence type="ECO:0000313" key="5">
    <source>
        <dbReference type="EMBL" id="TDP82368.1"/>
    </source>
</evidence>
<dbReference type="GO" id="GO:0016020">
    <property type="term" value="C:membrane"/>
    <property type="evidence" value="ECO:0007669"/>
    <property type="project" value="UniProtKB-UniRule"/>
</dbReference>
<keyword evidence="3" id="KW-0732">Signal</keyword>
<keyword evidence="1" id="KW-0472">Membrane</keyword>
<dbReference type="PANTHER" id="PTHR30329:SF21">
    <property type="entry name" value="LIPOPROTEIN YIAD-RELATED"/>
    <property type="match status" value="1"/>
</dbReference>
<organism evidence="5 6">
    <name type="scientific">Oharaeibacter diazotrophicus</name>
    <dbReference type="NCBI Taxonomy" id="1920512"/>
    <lineage>
        <taxon>Bacteria</taxon>
        <taxon>Pseudomonadati</taxon>
        <taxon>Pseudomonadota</taxon>
        <taxon>Alphaproteobacteria</taxon>
        <taxon>Hyphomicrobiales</taxon>
        <taxon>Pleomorphomonadaceae</taxon>
        <taxon>Oharaeibacter</taxon>
    </lineage>
</organism>
<dbReference type="InterPro" id="IPR036737">
    <property type="entry name" value="OmpA-like_sf"/>
</dbReference>
<feature type="signal peptide" evidence="3">
    <location>
        <begin position="1"/>
        <end position="29"/>
    </location>
</feature>
<evidence type="ECO:0000256" key="2">
    <source>
        <dbReference type="SAM" id="MobiDB-lite"/>
    </source>
</evidence>
<dbReference type="Proteomes" id="UP000294547">
    <property type="component" value="Unassembled WGS sequence"/>
</dbReference>
<dbReference type="InterPro" id="IPR050330">
    <property type="entry name" value="Bact_OuterMem_StrucFunc"/>
</dbReference>
<dbReference type="PANTHER" id="PTHR30329">
    <property type="entry name" value="STATOR ELEMENT OF FLAGELLAR MOTOR COMPLEX"/>
    <property type="match status" value="1"/>
</dbReference>
<dbReference type="CDD" id="cd07185">
    <property type="entry name" value="OmpA_C-like"/>
    <property type="match status" value="1"/>
</dbReference>
<dbReference type="InterPro" id="IPR006665">
    <property type="entry name" value="OmpA-like"/>
</dbReference>
<dbReference type="Gene3D" id="3.30.1330.60">
    <property type="entry name" value="OmpA-like domain"/>
    <property type="match status" value="1"/>
</dbReference>
<dbReference type="Pfam" id="PF00691">
    <property type="entry name" value="OmpA"/>
    <property type="match status" value="1"/>
</dbReference>
<evidence type="ECO:0000256" key="3">
    <source>
        <dbReference type="SAM" id="SignalP"/>
    </source>
</evidence>
<feature type="region of interest" description="Disordered" evidence="2">
    <location>
        <begin position="45"/>
        <end position="375"/>
    </location>
</feature>
<feature type="compositionally biased region" description="Basic and acidic residues" evidence="2">
    <location>
        <begin position="353"/>
        <end position="375"/>
    </location>
</feature>
<dbReference type="OrthoDB" id="9792021at2"/>
<comment type="caution">
    <text evidence="5">The sequence shown here is derived from an EMBL/GenBank/DDBJ whole genome shotgun (WGS) entry which is preliminary data.</text>
</comment>
<feature type="chain" id="PRO_5020976010" evidence="3">
    <location>
        <begin position="30"/>
        <end position="674"/>
    </location>
</feature>
<dbReference type="EMBL" id="SNXY01000010">
    <property type="protein sequence ID" value="TDP82368.1"/>
    <property type="molecule type" value="Genomic_DNA"/>
</dbReference>
<evidence type="ECO:0000259" key="4">
    <source>
        <dbReference type="PROSITE" id="PS51123"/>
    </source>
</evidence>
<feature type="compositionally biased region" description="Basic and acidic residues" evidence="2">
    <location>
        <begin position="68"/>
        <end position="82"/>
    </location>
</feature>